<sequence length="86" mass="10135">MKDTHKPGEMPYVCQVCQYRSSLYSEVDSHFRLSHEDTRHLLCPYCLKDKIEHKLQHHKTFRKPKQLEGLKPGTKARNVPENSQNS</sequence>
<name>A0A8K1FWA6_9PASS</name>
<evidence type="ECO:0000256" key="1">
    <source>
        <dbReference type="SAM" id="MobiDB-lite"/>
    </source>
</evidence>
<organism evidence="2 3">
    <name type="scientific">Zosterops borbonicus</name>
    <dbReference type="NCBI Taxonomy" id="364589"/>
    <lineage>
        <taxon>Eukaryota</taxon>
        <taxon>Metazoa</taxon>
        <taxon>Chordata</taxon>
        <taxon>Craniata</taxon>
        <taxon>Vertebrata</taxon>
        <taxon>Euteleostomi</taxon>
        <taxon>Archelosauria</taxon>
        <taxon>Archosauria</taxon>
        <taxon>Dinosauria</taxon>
        <taxon>Saurischia</taxon>
        <taxon>Theropoda</taxon>
        <taxon>Coelurosauria</taxon>
        <taxon>Aves</taxon>
        <taxon>Neognathae</taxon>
        <taxon>Neoaves</taxon>
        <taxon>Telluraves</taxon>
        <taxon>Australaves</taxon>
        <taxon>Passeriformes</taxon>
        <taxon>Sylvioidea</taxon>
        <taxon>Zosteropidae</taxon>
        <taxon>Zosterops</taxon>
    </lineage>
</organism>
<evidence type="ECO:0000313" key="3">
    <source>
        <dbReference type="Proteomes" id="UP000796761"/>
    </source>
</evidence>
<evidence type="ECO:0000313" key="2">
    <source>
        <dbReference type="EMBL" id="TRZ05677.1"/>
    </source>
</evidence>
<dbReference type="AlphaFoldDB" id="A0A8K1FWA6"/>
<dbReference type="SUPFAM" id="SSF57667">
    <property type="entry name" value="beta-beta-alpha zinc fingers"/>
    <property type="match status" value="1"/>
</dbReference>
<feature type="region of interest" description="Disordered" evidence="1">
    <location>
        <begin position="57"/>
        <end position="86"/>
    </location>
</feature>
<dbReference type="EMBL" id="SWJQ01003671">
    <property type="protein sequence ID" value="TRZ05677.1"/>
    <property type="molecule type" value="Genomic_DNA"/>
</dbReference>
<keyword evidence="3" id="KW-1185">Reference proteome</keyword>
<gene>
    <name evidence="2" type="ORF">HGM15179_021430</name>
</gene>
<dbReference type="Proteomes" id="UP000796761">
    <property type="component" value="Unassembled WGS sequence"/>
</dbReference>
<dbReference type="OrthoDB" id="5876240at2759"/>
<evidence type="ECO:0008006" key="4">
    <source>
        <dbReference type="Google" id="ProtNLM"/>
    </source>
</evidence>
<dbReference type="InterPro" id="IPR036236">
    <property type="entry name" value="Znf_C2H2_sf"/>
</dbReference>
<accession>A0A8K1FWA6</accession>
<comment type="caution">
    <text evidence="2">The sequence shown here is derived from an EMBL/GenBank/DDBJ whole genome shotgun (WGS) entry which is preliminary data.</text>
</comment>
<reference evidence="2" key="1">
    <citation type="submission" date="2019-04" db="EMBL/GenBank/DDBJ databases">
        <title>Genome assembly of Zosterops borbonicus 15179.</title>
        <authorList>
            <person name="Leroy T."/>
            <person name="Anselmetti Y."/>
            <person name="Tilak M.-K."/>
            <person name="Nabholz B."/>
        </authorList>
    </citation>
    <scope>NUCLEOTIDE SEQUENCE</scope>
    <source>
        <strain evidence="2">HGM_15179</strain>
        <tissue evidence="2">Muscle</tissue>
    </source>
</reference>
<proteinExistence type="predicted"/>
<protein>
    <recommendedName>
        <fullName evidence="4">C2H2-type domain-containing protein</fullName>
    </recommendedName>
</protein>